<dbReference type="PANTHER" id="PTHR30518:SF2">
    <property type="entry name" value="ENDOLYTIC MUREIN TRANSGLYCOSYLASE"/>
    <property type="match status" value="1"/>
</dbReference>
<comment type="caution">
    <text evidence="8">The sequence shown here is derived from an EMBL/GenBank/DDBJ whole genome shotgun (WGS) entry which is preliminary data.</text>
</comment>
<protein>
    <recommendedName>
        <fullName evidence="7">Endolytic murein transglycosylase</fullName>
        <ecNumber evidence="7">4.2.2.29</ecNumber>
    </recommendedName>
    <alternativeName>
        <fullName evidence="7">Peptidoglycan lytic transglycosylase</fullName>
    </alternativeName>
    <alternativeName>
        <fullName evidence="7">Peptidoglycan polymerization terminase</fullName>
    </alternativeName>
</protein>
<dbReference type="InterPro" id="IPR003770">
    <property type="entry name" value="MLTG-like"/>
</dbReference>
<comment type="function">
    <text evidence="7">Functions as a peptidoglycan terminase that cleaves nascent peptidoglycan strands endolytically to terminate their elongation.</text>
</comment>
<keyword evidence="9" id="KW-1185">Reference proteome</keyword>
<evidence type="ECO:0000256" key="7">
    <source>
        <dbReference type="HAMAP-Rule" id="MF_02065"/>
    </source>
</evidence>
<sequence>MIARILLGTAGILVMLSLLTGLWYKSQIAHPLGIDNGTLLAVSGGDTPHSVLKDLLAKSDHDLPVLVGKIWIKTALGKKPIQKGIYEIDATMTIEQVYALLQSGKQKQFSITLVEGLTFKDWLGQLKQAPYLHDDWNEETSELLMDKLYKTLELEVSSWEGLLLAETYAYTAHSKISDIVVRAANALHNALGLIQSSFPLPNELNSQYEALILASIVEKETAQPDERALISGVFLNRLALGMKLQTDPTVIYGIGEGFDGDITRAHLRQATPYNTYVIKGLPPTPIAMVGREALQAVYQPMPTEFLYFVAKGDGTHQFSKTLAEHNKAVRKYQLGINE</sequence>
<evidence type="ECO:0000256" key="1">
    <source>
        <dbReference type="ARBA" id="ARBA00022475"/>
    </source>
</evidence>
<keyword evidence="7" id="KW-0997">Cell inner membrane</keyword>
<evidence type="ECO:0000256" key="4">
    <source>
        <dbReference type="ARBA" id="ARBA00023136"/>
    </source>
</evidence>
<dbReference type="Proteomes" id="UP000275281">
    <property type="component" value="Unassembled WGS sequence"/>
</dbReference>
<dbReference type="RefSeq" id="WP_124027207.1">
    <property type="nucleotide sequence ID" value="NZ_JBHRSN010000015.1"/>
</dbReference>
<evidence type="ECO:0000313" key="9">
    <source>
        <dbReference type="Proteomes" id="UP000275281"/>
    </source>
</evidence>
<reference evidence="8 9" key="1">
    <citation type="submission" date="2018-11" db="EMBL/GenBank/DDBJ databases">
        <authorList>
            <person name="Ye M.-Q."/>
            <person name="Du Z.-J."/>
        </authorList>
    </citation>
    <scope>NUCLEOTIDE SEQUENCE [LARGE SCALE GENOMIC DNA]</scope>
    <source>
        <strain evidence="8 9">U0105</strain>
    </source>
</reference>
<dbReference type="PANTHER" id="PTHR30518">
    <property type="entry name" value="ENDOLYTIC MUREIN TRANSGLYCOSYLASE"/>
    <property type="match status" value="1"/>
</dbReference>
<evidence type="ECO:0000256" key="5">
    <source>
        <dbReference type="ARBA" id="ARBA00023239"/>
    </source>
</evidence>
<keyword evidence="1 7" id="KW-1003">Cell membrane</keyword>
<feature type="site" description="Important for catalytic activity" evidence="7">
    <location>
        <position position="220"/>
    </location>
</feature>
<dbReference type="GO" id="GO:0009252">
    <property type="term" value="P:peptidoglycan biosynthetic process"/>
    <property type="evidence" value="ECO:0007669"/>
    <property type="project" value="UniProtKB-UniRule"/>
</dbReference>
<dbReference type="OrthoDB" id="9814591at2"/>
<keyword evidence="4 7" id="KW-0472">Membrane</keyword>
<dbReference type="Gene3D" id="3.30.160.60">
    <property type="entry name" value="Classic Zinc Finger"/>
    <property type="match status" value="1"/>
</dbReference>
<evidence type="ECO:0000256" key="6">
    <source>
        <dbReference type="ARBA" id="ARBA00023316"/>
    </source>
</evidence>
<dbReference type="CDD" id="cd08010">
    <property type="entry name" value="MltG_like"/>
    <property type="match status" value="1"/>
</dbReference>
<keyword evidence="5 7" id="KW-0456">Lyase</keyword>
<comment type="similarity">
    <text evidence="7">Belongs to the transglycosylase MltG family.</text>
</comment>
<comment type="catalytic activity">
    <reaction evidence="7">
        <text>a peptidoglycan chain = a peptidoglycan chain with N-acetyl-1,6-anhydromuramyl-[peptide] at the reducing end + a peptidoglycan chain with N-acetylglucosamine at the non-reducing end.</text>
        <dbReference type="EC" id="4.2.2.29"/>
    </reaction>
</comment>
<proteinExistence type="inferred from homology"/>
<evidence type="ECO:0000313" key="8">
    <source>
        <dbReference type="EMBL" id="RPJ67306.1"/>
    </source>
</evidence>
<keyword evidence="6 7" id="KW-0961">Cell wall biogenesis/degradation</keyword>
<keyword evidence="3 7" id="KW-1133">Transmembrane helix</keyword>
<organism evidence="8 9">
    <name type="scientific">Alteromonas sediminis</name>
    <dbReference type="NCBI Taxonomy" id="2259342"/>
    <lineage>
        <taxon>Bacteria</taxon>
        <taxon>Pseudomonadati</taxon>
        <taxon>Pseudomonadota</taxon>
        <taxon>Gammaproteobacteria</taxon>
        <taxon>Alteromonadales</taxon>
        <taxon>Alteromonadaceae</taxon>
        <taxon>Alteromonas/Salinimonas group</taxon>
        <taxon>Alteromonas</taxon>
    </lineage>
</organism>
<name>A0A3N5Y3D9_9ALTE</name>
<keyword evidence="2 7" id="KW-0812">Transmembrane</keyword>
<dbReference type="FunFam" id="3.30.160.60:FF:000242">
    <property type="entry name" value="Endolytic murein transglycosylase"/>
    <property type="match status" value="1"/>
</dbReference>
<dbReference type="NCBIfam" id="TIGR00247">
    <property type="entry name" value="endolytic transglycosylase MltG"/>
    <property type="match status" value="1"/>
</dbReference>
<evidence type="ECO:0000256" key="2">
    <source>
        <dbReference type="ARBA" id="ARBA00022692"/>
    </source>
</evidence>
<dbReference type="GO" id="GO:0008932">
    <property type="term" value="F:lytic endotransglycosylase activity"/>
    <property type="evidence" value="ECO:0007669"/>
    <property type="project" value="UniProtKB-UniRule"/>
</dbReference>
<dbReference type="GO" id="GO:0005886">
    <property type="term" value="C:plasma membrane"/>
    <property type="evidence" value="ECO:0007669"/>
    <property type="project" value="UniProtKB-UniRule"/>
</dbReference>
<dbReference type="AlphaFoldDB" id="A0A3N5Y3D9"/>
<dbReference type="HAMAP" id="MF_02065">
    <property type="entry name" value="MltG"/>
    <property type="match status" value="1"/>
</dbReference>
<accession>A0A3N5Y3D9</accession>
<evidence type="ECO:0000256" key="3">
    <source>
        <dbReference type="ARBA" id="ARBA00022989"/>
    </source>
</evidence>
<gene>
    <name evidence="7 8" type="primary">mltG</name>
    <name evidence="8" type="ORF">DRW07_07175</name>
</gene>
<dbReference type="EMBL" id="RPOK01000002">
    <property type="protein sequence ID" value="RPJ67306.1"/>
    <property type="molecule type" value="Genomic_DNA"/>
</dbReference>
<dbReference type="GO" id="GO:0071555">
    <property type="term" value="P:cell wall organization"/>
    <property type="evidence" value="ECO:0007669"/>
    <property type="project" value="UniProtKB-KW"/>
</dbReference>
<dbReference type="Pfam" id="PF02618">
    <property type="entry name" value="YceG"/>
    <property type="match status" value="1"/>
</dbReference>
<dbReference type="EC" id="4.2.2.29" evidence="7"/>